<dbReference type="Proteomes" id="UP000229077">
    <property type="component" value="Segment"/>
</dbReference>
<evidence type="ECO:0000313" key="3">
    <source>
        <dbReference type="Proteomes" id="UP000229077"/>
    </source>
</evidence>
<gene>
    <name evidence="2" type="ORF">REXELLA_76</name>
</gene>
<feature type="domain" description="Ryanodine receptor Ryr" evidence="1">
    <location>
        <begin position="109"/>
        <end position="154"/>
    </location>
</feature>
<proteinExistence type="predicted"/>
<protein>
    <submittedName>
        <fullName evidence="2">Putative RyR domain-containing protein</fullName>
    </submittedName>
</protein>
<sequence length="165" mass="19066">MKLNQLTDEIRHMVLGAAQHVLATQDDHASMDRFLTKTHKLLEHDFPEPVEDDGAKITMIARLCHQANKAYCESLGDFSQPDWEDAPSEIRASAMFGVEFHLEADRTPAESHENWMKQKILDGWMYGPVKNFETKEHPLLVDYDQLPQEHKSKDYIFRGIVNAFK</sequence>
<dbReference type="EMBL" id="KX098390">
    <property type="protein sequence ID" value="ANJ65297.1"/>
    <property type="molecule type" value="Genomic_DNA"/>
</dbReference>
<dbReference type="Pfam" id="PF02026">
    <property type="entry name" value="RyR"/>
    <property type="match status" value="1"/>
</dbReference>
<reference evidence="2 3" key="1">
    <citation type="submission" date="2017-06" db="EMBL/GenBank/DDBJ databases">
        <authorList>
            <person name="Kim H.J."/>
            <person name="Triplett B.A."/>
        </authorList>
    </citation>
    <scope>NUCLEOTIDE SEQUENCE [LARGE SCALE GENOMIC DNA]</scope>
</reference>
<organism evidence="2 3">
    <name type="scientific">Erwinia phage vB_EamP_Rexella</name>
    <dbReference type="NCBI Taxonomy" id="1852642"/>
    <lineage>
        <taxon>Viruses</taxon>
        <taxon>Duplodnaviria</taxon>
        <taxon>Heunggongvirae</taxon>
        <taxon>Uroviricota</taxon>
        <taxon>Caudoviricetes</taxon>
        <taxon>Schitoviridae</taxon>
        <taxon>Erskinevirinae</taxon>
        <taxon>Johnsonvirus</taxon>
        <taxon>Johnsonvirus frozen</taxon>
    </lineage>
</organism>
<dbReference type="InterPro" id="IPR003032">
    <property type="entry name" value="Ryanodine_rcpt"/>
</dbReference>
<accession>A0A191ZD34</accession>
<dbReference type="Gene3D" id="6.20.350.10">
    <property type="match status" value="1"/>
</dbReference>
<evidence type="ECO:0000313" key="2">
    <source>
        <dbReference type="EMBL" id="ANJ65297.1"/>
    </source>
</evidence>
<name>A0A191ZD34_9CAUD</name>
<evidence type="ECO:0000259" key="1">
    <source>
        <dbReference type="Pfam" id="PF02026"/>
    </source>
</evidence>